<evidence type="ECO:0000256" key="1">
    <source>
        <dbReference type="SAM" id="MobiDB-lite"/>
    </source>
</evidence>
<feature type="region of interest" description="Disordered" evidence="1">
    <location>
        <begin position="57"/>
        <end position="95"/>
    </location>
</feature>
<organism evidence="2 3">
    <name type="scientific">Microctonus aethiopoides</name>
    <dbReference type="NCBI Taxonomy" id="144406"/>
    <lineage>
        <taxon>Eukaryota</taxon>
        <taxon>Metazoa</taxon>
        <taxon>Ecdysozoa</taxon>
        <taxon>Arthropoda</taxon>
        <taxon>Hexapoda</taxon>
        <taxon>Insecta</taxon>
        <taxon>Pterygota</taxon>
        <taxon>Neoptera</taxon>
        <taxon>Endopterygota</taxon>
        <taxon>Hymenoptera</taxon>
        <taxon>Apocrita</taxon>
        <taxon>Ichneumonoidea</taxon>
        <taxon>Braconidae</taxon>
        <taxon>Euphorinae</taxon>
        <taxon>Microctonus</taxon>
    </lineage>
</organism>
<name>A0AA39F9Z5_9HYME</name>
<protein>
    <submittedName>
        <fullName evidence="2">Uncharacterized protein</fullName>
    </submittedName>
</protein>
<dbReference type="Proteomes" id="UP001168990">
    <property type="component" value="Unassembled WGS sequence"/>
</dbReference>
<reference evidence="2" key="1">
    <citation type="journal article" date="2023" name="bioRxiv">
        <title>Scaffold-level genome assemblies of two parasitoid biocontrol wasps reveal the parthenogenesis mechanism and an associated novel virus.</title>
        <authorList>
            <person name="Inwood S."/>
            <person name="Skelly J."/>
            <person name="Guhlin J."/>
            <person name="Harrop T."/>
            <person name="Goldson S."/>
            <person name="Dearden P."/>
        </authorList>
    </citation>
    <scope>NUCLEOTIDE SEQUENCE</scope>
    <source>
        <strain evidence="2">Irish</strain>
        <tissue evidence="2">Whole body</tissue>
    </source>
</reference>
<evidence type="ECO:0000313" key="3">
    <source>
        <dbReference type="Proteomes" id="UP001168990"/>
    </source>
</evidence>
<dbReference type="AlphaFoldDB" id="A0AA39F9Z5"/>
<evidence type="ECO:0000313" key="2">
    <source>
        <dbReference type="EMBL" id="KAK0165628.1"/>
    </source>
</evidence>
<comment type="caution">
    <text evidence="2">The sequence shown here is derived from an EMBL/GenBank/DDBJ whole genome shotgun (WGS) entry which is preliminary data.</text>
</comment>
<reference evidence="2" key="2">
    <citation type="submission" date="2023-03" db="EMBL/GenBank/DDBJ databases">
        <authorList>
            <person name="Inwood S.N."/>
            <person name="Skelly J.G."/>
            <person name="Guhlin J."/>
            <person name="Harrop T.W.R."/>
            <person name="Goldson S.G."/>
            <person name="Dearden P.K."/>
        </authorList>
    </citation>
    <scope>NUCLEOTIDE SEQUENCE</scope>
    <source>
        <strain evidence="2">Irish</strain>
        <tissue evidence="2">Whole body</tissue>
    </source>
</reference>
<feature type="compositionally biased region" description="Basic and acidic residues" evidence="1">
    <location>
        <begin position="66"/>
        <end position="78"/>
    </location>
</feature>
<keyword evidence="3" id="KW-1185">Reference proteome</keyword>
<accession>A0AA39F9Z5</accession>
<gene>
    <name evidence="2" type="ORF">PV328_004130</name>
</gene>
<proteinExistence type="predicted"/>
<sequence length="125" mass="14514">MSDPIWWSKFLFRNRSETSEKVPEQYGCSECRCCACFFKNTAENNYIAAENIVRQRRDNVATSMDNEGRSGAAEKRNETNGPVEEAQGRRGLRQTSWKAQLPVDHADPIDRRIFVASLDKIIWWR</sequence>
<dbReference type="EMBL" id="JAQQBS010001422">
    <property type="protein sequence ID" value="KAK0165628.1"/>
    <property type="molecule type" value="Genomic_DNA"/>
</dbReference>